<evidence type="ECO:0000313" key="2">
    <source>
        <dbReference type="EMBL" id="EMN20011.1"/>
    </source>
</evidence>
<dbReference type="Proteomes" id="UP000012106">
    <property type="component" value="Unassembled WGS sequence"/>
</dbReference>
<dbReference type="PANTHER" id="PTHR42860:SF2">
    <property type="entry name" value="BLL4160 PROTEIN"/>
    <property type="match status" value="1"/>
</dbReference>
<dbReference type="PANTHER" id="PTHR42860">
    <property type="entry name" value="VITAMIN B12-BINDING PROTEIN"/>
    <property type="match status" value="1"/>
</dbReference>
<reference evidence="2 3" key="1">
    <citation type="submission" date="2013-01" db="EMBL/GenBank/DDBJ databases">
        <authorList>
            <person name="Harkins D.M."/>
            <person name="Durkin A.S."/>
            <person name="Brinkac L.M."/>
            <person name="Haft D.H."/>
            <person name="Selengut J.D."/>
            <person name="Sanka R."/>
            <person name="DePew J."/>
            <person name="Purushe J."/>
            <person name="Hartskeerl R.A."/>
            <person name="Ahmed A."/>
            <person name="van der Linden H."/>
            <person name="Goris M.G.A."/>
            <person name="Vinetz J.M."/>
            <person name="Sutton G.G."/>
            <person name="Nierman W.C."/>
            <person name="Fouts D.E."/>
        </authorList>
    </citation>
    <scope>NUCLEOTIDE SEQUENCE [LARGE SCALE GENOMIC DNA]</scope>
    <source>
        <strain evidence="2 3">MAVJ 401</strain>
    </source>
</reference>
<dbReference type="AlphaFoldDB" id="M6JEJ4"/>
<evidence type="ECO:0000259" key="1">
    <source>
        <dbReference type="PROSITE" id="PS50983"/>
    </source>
</evidence>
<dbReference type="EMBL" id="AHMU02000077">
    <property type="protein sequence ID" value="EMN20011.1"/>
    <property type="molecule type" value="Genomic_DNA"/>
</dbReference>
<dbReference type="Pfam" id="PF01497">
    <property type="entry name" value="Peripla_BP_2"/>
    <property type="match status" value="1"/>
</dbReference>
<dbReference type="InterPro" id="IPR002491">
    <property type="entry name" value="ABC_transptr_periplasmic_BD"/>
</dbReference>
<dbReference type="Gene3D" id="3.40.50.1980">
    <property type="entry name" value="Nitrogenase molybdenum iron protein domain"/>
    <property type="match status" value="2"/>
</dbReference>
<protein>
    <submittedName>
        <fullName evidence="2">Oligopeptide ABC transporter, oligopeptide-binding protein</fullName>
    </submittedName>
</protein>
<gene>
    <name evidence="2" type="ORF">LEP1GSC063_1959</name>
</gene>
<comment type="caution">
    <text evidence="2">The sequence shown here is derived from an EMBL/GenBank/DDBJ whole genome shotgun (WGS) entry which is preliminary data.</text>
</comment>
<proteinExistence type="predicted"/>
<feature type="domain" description="Fe/B12 periplasmic-binding" evidence="1">
    <location>
        <begin position="86"/>
        <end position="337"/>
    </location>
</feature>
<organism evidence="2 3">
    <name type="scientific">Leptospira santarosai serovar Arenal str. MAVJ 401</name>
    <dbReference type="NCBI Taxonomy" id="1049976"/>
    <lineage>
        <taxon>Bacteria</taxon>
        <taxon>Pseudomonadati</taxon>
        <taxon>Spirochaetota</taxon>
        <taxon>Spirochaetia</taxon>
        <taxon>Leptospirales</taxon>
        <taxon>Leptospiraceae</taxon>
        <taxon>Leptospira</taxon>
    </lineage>
</organism>
<name>M6JEJ4_9LEPT</name>
<dbReference type="SUPFAM" id="SSF53807">
    <property type="entry name" value="Helical backbone' metal receptor"/>
    <property type="match status" value="1"/>
</dbReference>
<accession>M6JEJ4</accession>
<sequence length="337" mass="37730">MLARGNSNLAPMLARGNSNLAPMLARGNSNLAPMLARGNSNLAPMLARGNSNLAPMLARENSNLAPMLARENSNLAPMLARLGPKRIVCLTEETTELLYLLGEEERIVGISAYTVRPLKAKKEKPKVSAFINGNIKRIRELKPDLIIGFSDIQANLAKDLISEGLNVLVTNQRTILEIFDTLLLFGSIVDKRNETQQLIDGWKRKLDEIQKKYVSQSRVSVFFQEWDEPIISGISWVSELIEWAGGRDCFEHLKKKSLAKDRIISASDVAKANPDVYIGSWCGKPVNFKWVQKHPDWQNVNAIRNQKIYELDSSIILQPGPALFEEGIDHLVRLIHS</sequence>
<dbReference type="CDD" id="cd01144">
    <property type="entry name" value="BtuF"/>
    <property type="match status" value="1"/>
</dbReference>
<dbReference type="PROSITE" id="PS50983">
    <property type="entry name" value="FE_B12_PBP"/>
    <property type="match status" value="1"/>
</dbReference>
<dbReference type="InterPro" id="IPR051030">
    <property type="entry name" value="Vitamin_B12-ABC_binding"/>
</dbReference>
<evidence type="ECO:0000313" key="3">
    <source>
        <dbReference type="Proteomes" id="UP000012106"/>
    </source>
</evidence>